<name>A0A3E0VSV2_9MICO</name>
<dbReference type="PANTHER" id="PTHR43818">
    <property type="entry name" value="BCDNA.GH03377"/>
    <property type="match status" value="1"/>
</dbReference>
<dbReference type="GO" id="GO:0000166">
    <property type="term" value="F:nucleotide binding"/>
    <property type="evidence" value="ECO:0007669"/>
    <property type="project" value="InterPro"/>
</dbReference>
<proteinExistence type="predicted"/>
<dbReference type="OrthoDB" id="9801953at2"/>
<dbReference type="SUPFAM" id="SSF51735">
    <property type="entry name" value="NAD(P)-binding Rossmann-fold domains"/>
    <property type="match status" value="1"/>
</dbReference>
<evidence type="ECO:0000313" key="4">
    <source>
        <dbReference type="Proteomes" id="UP000256709"/>
    </source>
</evidence>
<dbReference type="InterPro" id="IPR036291">
    <property type="entry name" value="NAD(P)-bd_dom_sf"/>
</dbReference>
<accession>A0A3E0VSV2</accession>
<dbReference type="EMBL" id="NBXA01000021">
    <property type="protein sequence ID" value="RFA12599.1"/>
    <property type="molecule type" value="Genomic_DNA"/>
</dbReference>
<reference evidence="3 4" key="1">
    <citation type="submission" date="2017-04" db="EMBL/GenBank/DDBJ databases">
        <title>Comparative genome analysis of Subtercola boreus.</title>
        <authorList>
            <person name="Cho Y.-J."/>
            <person name="Cho A."/>
            <person name="Kim O.-S."/>
            <person name="Lee J.-I."/>
        </authorList>
    </citation>
    <scope>NUCLEOTIDE SEQUENCE [LARGE SCALE GENOMIC DNA]</scope>
    <source>
        <strain evidence="3 4">P27444</strain>
    </source>
</reference>
<dbReference type="PANTHER" id="PTHR43818:SF11">
    <property type="entry name" value="BCDNA.GH03377"/>
    <property type="match status" value="1"/>
</dbReference>
<dbReference type="Pfam" id="PF01408">
    <property type="entry name" value="GFO_IDH_MocA"/>
    <property type="match status" value="1"/>
</dbReference>
<sequence length="346" mass="37313">MVYAVGVIGAGAGVGALHLPTLALLDDLYRVVHLSDTGSGRAEALAFPLGARWSVGEDALVADPEVQIVLVCSPPEHHARQILAAVTAGKRVVFCEKPLALERGDVDAVIEACRSTGTVLVVGTNHFYDSSWQRAKHHLLATRSPVQTVSVVVSLPPNARYHDAVAELADFRMPPRARPDPHDPDVLATMVRQLVSGLAVHDLPALRDLAPDFEQVVFARAAAPVGYVLAYRASGVLVQLTALMHPEGAEALWRMTIATGNDRIEVEFPPAFVHDGSATVRVRGIDGRRTTYSRMRDDGYLSEWRALADLLAGTEPVEYDELRADALYGIALADAAAEHLRYGTGR</sequence>
<dbReference type="GO" id="GO:0016491">
    <property type="term" value="F:oxidoreductase activity"/>
    <property type="evidence" value="ECO:0007669"/>
    <property type="project" value="UniProtKB-KW"/>
</dbReference>
<dbReference type="Gene3D" id="3.40.50.720">
    <property type="entry name" value="NAD(P)-binding Rossmann-like Domain"/>
    <property type="match status" value="1"/>
</dbReference>
<keyword evidence="1" id="KW-0560">Oxidoreductase</keyword>
<organism evidence="3 4">
    <name type="scientific">Subtercola boreus</name>
    <dbReference type="NCBI Taxonomy" id="120213"/>
    <lineage>
        <taxon>Bacteria</taxon>
        <taxon>Bacillati</taxon>
        <taxon>Actinomycetota</taxon>
        <taxon>Actinomycetes</taxon>
        <taxon>Micrococcales</taxon>
        <taxon>Microbacteriaceae</taxon>
        <taxon>Subtercola</taxon>
    </lineage>
</organism>
<dbReference type="InterPro" id="IPR000683">
    <property type="entry name" value="Gfo/Idh/MocA-like_OxRdtase_N"/>
</dbReference>
<evidence type="ECO:0000313" key="3">
    <source>
        <dbReference type="EMBL" id="RFA12599.1"/>
    </source>
</evidence>
<dbReference type="Gene3D" id="3.30.360.10">
    <property type="entry name" value="Dihydrodipicolinate Reductase, domain 2"/>
    <property type="match status" value="1"/>
</dbReference>
<evidence type="ECO:0000256" key="1">
    <source>
        <dbReference type="ARBA" id="ARBA00023002"/>
    </source>
</evidence>
<gene>
    <name evidence="3" type="ORF">B7R21_09635</name>
</gene>
<dbReference type="RefSeq" id="WP_116283045.1">
    <property type="nucleotide sequence ID" value="NZ_NBXA01000021.1"/>
</dbReference>
<protein>
    <submittedName>
        <fullName evidence="3">Dehydrogenase</fullName>
    </submittedName>
</protein>
<dbReference type="InterPro" id="IPR050463">
    <property type="entry name" value="Gfo/Idh/MocA_oxidrdct_glycsds"/>
</dbReference>
<dbReference type="Proteomes" id="UP000256709">
    <property type="component" value="Unassembled WGS sequence"/>
</dbReference>
<dbReference type="AlphaFoldDB" id="A0A3E0VSV2"/>
<comment type="caution">
    <text evidence="3">The sequence shown here is derived from an EMBL/GenBank/DDBJ whole genome shotgun (WGS) entry which is preliminary data.</text>
</comment>
<feature type="domain" description="Gfo/Idh/MocA-like oxidoreductase N-terminal" evidence="2">
    <location>
        <begin position="5"/>
        <end position="123"/>
    </location>
</feature>
<evidence type="ECO:0000259" key="2">
    <source>
        <dbReference type="Pfam" id="PF01408"/>
    </source>
</evidence>